<proteinExistence type="predicted"/>
<gene>
    <name evidence="1" type="ORF">SAMN05444169_6562</name>
</gene>
<dbReference type="EMBL" id="LT670818">
    <property type="protein sequence ID" value="SHH25529.1"/>
    <property type="molecule type" value="Genomic_DNA"/>
</dbReference>
<dbReference type="RefSeq" id="WP_154073557.1">
    <property type="nucleotide sequence ID" value="NZ_LT670818.1"/>
</dbReference>
<reference evidence="1 2" key="1">
    <citation type="submission" date="2016-11" db="EMBL/GenBank/DDBJ databases">
        <authorList>
            <person name="Jaros S."/>
            <person name="Januszkiewicz K."/>
            <person name="Wedrychowicz H."/>
        </authorList>
    </citation>
    <scope>NUCLEOTIDE SEQUENCE [LARGE SCALE GENOMIC DNA]</scope>
    <source>
        <strain evidence="1 2">GAS242</strain>
    </source>
</reference>
<sequence>MAILAEQVEIVPFLSGIELEFDKLVEVVRYADRERGFCTANDPKGFDLITMNAKVARGLREMFCGQRWESDETDNQPGIRNPVLKIRVIPCNFDQNAGNRLVDPTNLAEKGWASNKKVRCNATAWIPGLPDPTECEDGSGYSTFVLGSYSDAEGGLRAELSRPKAFTSGRYTRFETRLILLNGSEDNSPAADSKMDRGGPTEIIDIAVKRK</sequence>
<name>A0A1M5RHL8_9BRAD</name>
<dbReference type="OrthoDB" id="8349919at2"/>
<evidence type="ECO:0000313" key="2">
    <source>
        <dbReference type="Proteomes" id="UP000190675"/>
    </source>
</evidence>
<evidence type="ECO:0000313" key="1">
    <source>
        <dbReference type="EMBL" id="SHH25529.1"/>
    </source>
</evidence>
<accession>A0A1M5RHL8</accession>
<dbReference type="AlphaFoldDB" id="A0A1M5RHL8"/>
<organism evidence="1 2">
    <name type="scientific">Bradyrhizobium erythrophlei</name>
    <dbReference type="NCBI Taxonomy" id="1437360"/>
    <lineage>
        <taxon>Bacteria</taxon>
        <taxon>Pseudomonadati</taxon>
        <taxon>Pseudomonadota</taxon>
        <taxon>Alphaproteobacteria</taxon>
        <taxon>Hyphomicrobiales</taxon>
        <taxon>Nitrobacteraceae</taxon>
        <taxon>Bradyrhizobium</taxon>
    </lineage>
</organism>
<protein>
    <submittedName>
        <fullName evidence="1">Uncharacterized protein</fullName>
    </submittedName>
</protein>
<dbReference type="Proteomes" id="UP000190675">
    <property type="component" value="Chromosome I"/>
</dbReference>